<proteinExistence type="predicted"/>
<comment type="caution">
    <text evidence="1">The sequence shown here is derived from an EMBL/GenBank/DDBJ whole genome shotgun (WGS) entry which is preliminary data.</text>
</comment>
<evidence type="ECO:0000313" key="2">
    <source>
        <dbReference type="Proteomes" id="UP000662111"/>
    </source>
</evidence>
<name>A0ABQ2FCM6_9MICO</name>
<sequence length="94" mass="10443">MTPIWGGLTLRRLVVQQDSIGGWDVHDLGSDEQLHRSDRIRAEGFARRLVSAEGGSVVVVGNNGLVLTEYAVPASTRTPLRGVPGEPRQRRRRW</sequence>
<dbReference type="Proteomes" id="UP000662111">
    <property type="component" value="Unassembled WGS sequence"/>
</dbReference>
<dbReference type="EMBL" id="BMLB01000006">
    <property type="protein sequence ID" value="GGK79071.1"/>
    <property type="molecule type" value="Genomic_DNA"/>
</dbReference>
<keyword evidence="2" id="KW-1185">Reference proteome</keyword>
<gene>
    <name evidence="1" type="ORF">GCM10011509_29500</name>
</gene>
<evidence type="ECO:0000313" key="1">
    <source>
        <dbReference type="EMBL" id="GGK79071.1"/>
    </source>
</evidence>
<organism evidence="1 2">
    <name type="scientific">Ornithinimicrobium pekingense</name>
    <dbReference type="NCBI Taxonomy" id="384677"/>
    <lineage>
        <taxon>Bacteria</taxon>
        <taxon>Bacillati</taxon>
        <taxon>Actinomycetota</taxon>
        <taxon>Actinomycetes</taxon>
        <taxon>Micrococcales</taxon>
        <taxon>Ornithinimicrobiaceae</taxon>
        <taxon>Ornithinimicrobium</taxon>
    </lineage>
</organism>
<reference evidence="2" key="1">
    <citation type="journal article" date="2019" name="Int. J. Syst. Evol. Microbiol.">
        <title>The Global Catalogue of Microorganisms (GCM) 10K type strain sequencing project: providing services to taxonomists for standard genome sequencing and annotation.</title>
        <authorList>
            <consortium name="The Broad Institute Genomics Platform"/>
            <consortium name="The Broad Institute Genome Sequencing Center for Infectious Disease"/>
            <person name="Wu L."/>
            <person name="Ma J."/>
        </authorList>
    </citation>
    <scope>NUCLEOTIDE SEQUENCE [LARGE SCALE GENOMIC DNA]</scope>
    <source>
        <strain evidence="2">CGMCC 1.5362</strain>
    </source>
</reference>
<protein>
    <submittedName>
        <fullName evidence="1">Uncharacterized protein</fullName>
    </submittedName>
</protein>
<dbReference type="RefSeq" id="WP_156875795.1">
    <property type="nucleotide sequence ID" value="NZ_BMLB01000006.1"/>
</dbReference>
<accession>A0ABQ2FCM6</accession>